<reference evidence="2" key="1">
    <citation type="journal article" date="2017" name="Genome Biol.">
        <title>Comparative genomics reveals high biological diversity and specific adaptations in the industrially and medically important fungal genus Aspergillus.</title>
        <authorList>
            <person name="de Vries R.P."/>
            <person name="Riley R."/>
            <person name="Wiebenga A."/>
            <person name="Aguilar-Osorio G."/>
            <person name="Amillis S."/>
            <person name="Uchima C.A."/>
            <person name="Anderluh G."/>
            <person name="Asadollahi M."/>
            <person name="Askin M."/>
            <person name="Barry K."/>
            <person name="Battaglia E."/>
            <person name="Bayram O."/>
            <person name="Benocci T."/>
            <person name="Braus-Stromeyer S.A."/>
            <person name="Caldana C."/>
            <person name="Canovas D."/>
            <person name="Cerqueira G.C."/>
            <person name="Chen F."/>
            <person name="Chen W."/>
            <person name="Choi C."/>
            <person name="Clum A."/>
            <person name="Dos Santos R.A."/>
            <person name="Damasio A.R."/>
            <person name="Diallinas G."/>
            <person name="Emri T."/>
            <person name="Fekete E."/>
            <person name="Flipphi M."/>
            <person name="Freyberg S."/>
            <person name="Gallo A."/>
            <person name="Gournas C."/>
            <person name="Habgood R."/>
            <person name="Hainaut M."/>
            <person name="Harispe M.L."/>
            <person name="Henrissat B."/>
            <person name="Hilden K.S."/>
            <person name="Hope R."/>
            <person name="Hossain A."/>
            <person name="Karabika E."/>
            <person name="Karaffa L."/>
            <person name="Karanyi Z."/>
            <person name="Krasevec N."/>
            <person name="Kuo A."/>
            <person name="Kusch H."/>
            <person name="LaButti K."/>
            <person name="Lagendijk E.L."/>
            <person name="Lapidus A."/>
            <person name="Levasseur A."/>
            <person name="Lindquist E."/>
            <person name="Lipzen A."/>
            <person name="Logrieco A.F."/>
            <person name="MacCabe A."/>
            <person name="Maekelae M.R."/>
            <person name="Malavazi I."/>
            <person name="Melin P."/>
            <person name="Meyer V."/>
            <person name="Mielnichuk N."/>
            <person name="Miskei M."/>
            <person name="Molnar A.P."/>
            <person name="Mule G."/>
            <person name="Ngan C.Y."/>
            <person name="Orejas M."/>
            <person name="Orosz E."/>
            <person name="Ouedraogo J.P."/>
            <person name="Overkamp K.M."/>
            <person name="Park H.-S."/>
            <person name="Perrone G."/>
            <person name="Piumi F."/>
            <person name="Punt P.J."/>
            <person name="Ram A.F."/>
            <person name="Ramon A."/>
            <person name="Rauscher S."/>
            <person name="Record E."/>
            <person name="Riano-Pachon D.M."/>
            <person name="Robert V."/>
            <person name="Roehrig J."/>
            <person name="Ruller R."/>
            <person name="Salamov A."/>
            <person name="Salih N.S."/>
            <person name="Samson R.A."/>
            <person name="Sandor E."/>
            <person name="Sanguinetti M."/>
            <person name="Schuetze T."/>
            <person name="Sepcic K."/>
            <person name="Shelest E."/>
            <person name="Sherlock G."/>
            <person name="Sophianopoulou V."/>
            <person name="Squina F.M."/>
            <person name="Sun H."/>
            <person name="Susca A."/>
            <person name="Todd R.B."/>
            <person name="Tsang A."/>
            <person name="Unkles S.E."/>
            <person name="van de Wiele N."/>
            <person name="van Rossen-Uffink D."/>
            <person name="Oliveira J.V."/>
            <person name="Vesth T.C."/>
            <person name="Visser J."/>
            <person name="Yu J.-H."/>
            <person name="Zhou M."/>
            <person name="Andersen M.R."/>
            <person name="Archer D.B."/>
            <person name="Baker S.E."/>
            <person name="Benoit I."/>
            <person name="Brakhage A.A."/>
            <person name="Braus G.H."/>
            <person name="Fischer R."/>
            <person name="Frisvad J.C."/>
            <person name="Goldman G.H."/>
            <person name="Houbraken J."/>
            <person name="Oakley B."/>
            <person name="Pocsi I."/>
            <person name="Scazzocchio C."/>
            <person name="Seiboth B."/>
            <person name="vanKuyk P.A."/>
            <person name="Wortman J."/>
            <person name="Dyer P.S."/>
            <person name="Grigoriev I.V."/>
        </authorList>
    </citation>
    <scope>NUCLEOTIDE SEQUENCE [LARGE SCALE GENOMIC DNA]</scope>
    <source>
        <strain evidence="2">ITEM 5010</strain>
    </source>
</reference>
<name>A0A1R3RKB3_ASPC5</name>
<dbReference type="AlphaFoldDB" id="A0A1R3RKB3"/>
<dbReference type="EMBL" id="KV907501">
    <property type="protein sequence ID" value="OOF94927.1"/>
    <property type="molecule type" value="Genomic_DNA"/>
</dbReference>
<evidence type="ECO:0000313" key="1">
    <source>
        <dbReference type="EMBL" id="OOF94927.1"/>
    </source>
</evidence>
<protein>
    <submittedName>
        <fullName evidence="1">Uncharacterized protein</fullName>
    </submittedName>
</protein>
<sequence>MIAHRFVSNIYPISQCRVCEKGFPGQPTSQLDSQEILESGSLASSRGGVVVYLLFGS</sequence>
<evidence type="ECO:0000313" key="2">
    <source>
        <dbReference type="Proteomes" id="UP000188318"/>
    </source>
</evidence>
<dbReference type="VEuPathDB" id="FungiDB:ASPCADRAFT_208578"/>
<gene>
    <name evidence="1" type="ORF">ASPCADRAFT_208578</name>
</gene>
<organism evidence="1 2">
    <name type="scientific">Aspergillus carbonarius (strain ITEM 5010)</name>
    <dbReference type="NCBI Taxonomy" id="602072"/>
    <lineage>
        <taxon>Eukaryota</taxon>
        <taxon>Fungi</taxon>
        <taxon>Dikarya</taxon>
        <taxon>Ascomycota</taxon>
        <taxon>Pezizomycotina</taxon>
        <taxon>Eurotiomycetes</taxon>
        <taxon>Eurotiomycetidae</taxon>
        <taxon>Eurotiales</taxon>
        <taxon>Aspergillaceae</taxon>
        <taxon>Aspergillus</taxon>
        <taxon>Aspergillus subgen. Circumdati</taxon>
    </lineage>
</organism>
<keyword evidence="2" id="KW-1185">Reference proteome</keyword>
<accession>A0A1R3RKB3</accession>
<proteinExistence type="predicted"/>
<dbReference type="Proteomes" id="UP000188318">
    <property type="component" value="Unassembled WGS sequence"/>
</dbReference>